<comment type="caution">
    <text evidence="2">The sequence shown here is derived from an EMBL/GenBank/DDBJ whole genome shotgun (WGS) entry which is preliminary data.</text>
</comment>
<feature type="compositionally biased region" description="Basic residues" evidence="1">
    <location>
        <begin position="148"/>
        <end position="157"/>
    </location>
</feature>
<dbReference type="AlphaFoldDB" id="A0AAI9USL7"/>
<keyword evidence="3" id="KW-1185">Reference proteome</keyword>
<dbReference type="Proteomes" id="UP001239795">
    <property type="component" value="Unassembled WGS sequence"/>
</dbReference>
<evidence type="ECO:0000313" key="3">
    <source>
        <dbReference type="Proteomes" id="UP001239795"/>
    </source>
</evidence>
<accession>A0AAI9USL7</accession>
<name>A0AAI9USL7_9PEZI</name>
<protein>
    <submittedName>
        <fullName evidence="2">Uncharacterized protein</fullName>
    </submittedName>
</protein>
<sequence length="157" mass="17697">MRLYSNEVRTRLKWSAWSTNTTLPEPPLSCVVSPPRPRETAAAVTISIVLRHSNGYCNVVWCSAVQGEARQRLGIIPSIPSSSSPIDATPGRISPCSPPSSPFIPTSLAIFYLEILFWQKPRMHVCTFLGDREAWRQPLQHPPDRDSKRNHRLGPIW</sequence>
<evidence type="ECO:0000313" key="2">
    <source>
        <dbReference type="EMBL" id="KAK1463982.1"/>
    </source>
</evidence>
<proteinExistence type="predicted"/>
<gene>
    <name evidence="2" type="ORF">CMEL01_12743</name>
</gene>
<reference evidence="2 3" key="1">
    <citation type="submission" date="2016-10" db="EMBL/GenBank/DDBJ databases">
        <title>The genome sequence of Colletotrichum fioriniae PJ7.</title>
        <authorList>
            <person name="Baroncelli R."/>
        </authorList>
    </citation>
    <scope>NUCLEOTIDE SEQUENCE [LARGE SCALE GENOMIC DNA]</scope>
    <source>
        <strain evidence="2">Col 31</strain>
    </source>
</reference>
<organism evidence="2 3">
    <name type="scientific">Colletotrichum melonis</name>
    <dbReference type="NCBI Taxonomy" id="1209925"/>
    <lineage>
        <taxon>Eukaryota</taxon>
        <taxon>Fungi</taxon>
        <taxon>Dikarya</taxon>
        <taxon>Ascomycota</taxon>
        <taxon>Pezizomycotina</taxon>
        <taxon>Sordariomycetes</taxon>
        <taxon>Hypocreomycetidae</taxon>
        <taxon>Glomerellales</taxon>
        <taxon>Glomerellaceae</taxon>
        <taxon>Colletotrichum</taxon>
        <taxon>Colletotrichum acutatum species complex</taxon>
    </lineage>
</organism>
<feature type="region of interest" description="Disordered" evidence="1">
    <location>
        <begin position="137"/>
        <end position="157"/>
    </location>
</feature>
<dbReference type="EMBL" id="MLGG01000006">
    <property type="protein sequence ID" value="KAK1463982.1"/>
    <property type="molecule type" value="Genomic_DNA"/>
</dbReference>
<evidence type="ECO:0000256" key="1">
    <source>
        <dbReference type="SAM" id="MobiDB-lite"/>
    </source>
</evidence>